<evidence type="ECO:0000313" key="3">
    <source>
        <dbReference type="EMBL" id="OCS84915.1"/>
    </source>
</evidence>
<proteinExistence type="predicted"/>
<gene>
    <name evidence="3" type="ORF">A6M13_14540</name>
</gene>
<protein>
    <recommendedName>
        <fullName evidence="2">Transcobalamin-like C-terminal domain-containing protein</fullName>
    </recommendedName>
</protein>
<keyword evidence="4" id="KW-1185">Reference proteome</keyword>
<comment type="caution">
    <text evidence="3">The sequence shown here is derived from an EMBL/GenBank/DDBJ whole genome shotgun (WGS) entry which is preliminary data.</text>
</comment>
<dbReference type="InterPro" id="IPR027954">
    <property type="entry name" value="Transcobalamin-like_C"/>
</dbReference>
<feature type="signal peptide" evidence="1">
    <location>
        <begin position="1"/>
        <end position="22"/>
    </location>
</feature>
<dbReference type="EMBL" id="MASJ01000018">
    <property type="protein sequence ID" value="OCS84915.1"/>
    <property type="molecule type" value="Genomic_DNA"/>
</dbReference>
<feature type="chain" id="PRO_5008649054" description="Transcobalamin-like C-terminal domain-containing protein" evidence="1">
    <location>
        <begin position="23"/>
        <end position="546"/>
    </location>
</feature>
<keyword evidence="1" id="KW-0732">Signal</keyword>
<feature type="domain" description="Transcobalamin-like C-terminal" evidence="2">
    <location>
        <begin position="229"/>
        <end position="260"/>
    </location>
</feature>
<name>A0A1C0YCP2_9BACL</name>
<dbReference type="AlphaFoldDB" id="A0A1C0YCP2"/>
<reference evidence="3 4" key="1">
    <citation type="submission" date="2016-07" db="EMBL/GenBank/DDBJ databases">
        <title>Caryophanon tenue genome sequencing.</title>
        <authorList>
            <person name="Verma A."/>
            <person name="Pal Y."/>
            <person name="Krishnamurthi S."/>
        </authorList>
    </citation>
    <scope>NUCLEOTIDE SEQUENCE [LARGE SCALE GENOMIC DNA]</scope>
    <source>
        <strain evidence="3 4">DSM 14152</strain>
    </source>
</reference>
<evidence type="ECO:0000256" key="1">
    <source>
        <dbReference type="SAM" id="SignalP"/>
    </source>
</evidence>
<dbReference type="Proteomes" id="UP000093199">
    <property type="component" value="Unassembled WGS sequence"/>
</dbReference>
<accession>A0A1C0YCP2</accession>
<evidence type="ECO:0000313" key="4">
    <source>
        <dbReference type="Proteomes" id="UP000093199"/>
    </source>
</evidence>
<sequence length="546" mass="61783">MKKITLCIAFIISMLFQLPAFATQEDMSLYVSVQNDMTTRSQHMTFDVIATIDDKKAADKAVIVTNNGKNVPINWSDPAKTSYTVTLEAGINELVVTVQNGEHTMQETSYIDYEPAAIGEIIGHYVLSMDVAVAGLGHLVEPKILPIINGENAAHHVVRALTEENFAFYNTGDLNNNFYLGTVFGGNLQEKQEYAFPEAIVEAAIEHEFELRYDFEVEKGLGEFVFSGGSGWMYAVNNVFPNVGFADYYLQDGDVMRIQFTLNLGRDLGGGDPTMGIGDNFFNVVTKDVLTAEVARINSSDMSTVLLAHHELKAAYEQAYDVLLDVNPMQHDIDAATSALQHAYIKTLQHFIDNDEHRQYVQHEIQQLDVTLREQLTSLPRLHDESQRFEENMAQLPETITKANFLQVQQLRQQYDTMHIMARDFVYESTIQRLQAAEAQLLDDTVNSKPYTIFPAMTITNRQHPFTITFTNDVHTEQLANRFIVRTSTYDIVPTVATIIDNTVTIRPLYTSYRKGMTYILSITQQVHNTQQQQLIEPVQMTFIVK</sequence>
<dbReference type="RefSeq" id="WP_066545401.1">
    <property type="nucleotide sequence ID" value="NZ_MASJ01000018.1"/>
</dbReference>
<organism evidence="3 4">
    <name type="scientific">Caryophanon tenue</name>
    <dbReference type="NCBI Taxonomy" id="33978"/>
    <lineage>
        <taxon>Bacteria</taxon>
        <taxon>Bacillati</taxon>
        <taxon>Bacillota</taxon>
        <taxon>Bacilli</taxon>
        <taxon>Bacillales</taxon>
        <taxon>Caryophanaceae</taxon>
        <taxon>Caryophanon</taxon>
    </lineage>
</organism>
<evidence type="ECO:0000259" key="2">
    <source>
        <dbReference type="Pfam" id="PF14478"/>
    </source>
</evidence>
<dbReference type="Pfam" id="PF14478">
    <property type="entry name" value="DUF4430"/>
    <property type="match status" value="1"/>
</dbReference>
<dbReference type="STRING" id="33978.A6M13_14540"/>